<dbReference type="GO" id="GO:0004714">
    <property type="term" value="F:transmembrane receptor protein tyrosine kinase activity"/>
    <property type="evidence" value="ECO:0007669"/>
    <property type="project" value="UniProtKB-EC"/>
</dbReference>
<sequence>MTIPFRFFCYISIDSCSEKCSFENLDRCATRALSTKTIACWNRNACQMHVAEDIEISMCPNECSASGCNYTLASNPIATSICCHNQCAGGCSGPTDKDCYACRNVVHAGRCQSKCPSGFYMLNGRRCISYTECLDRHLKPLEDSGTSIYKAINSTGVCDYNCPIGYEENPNDRSQCLACPLTGCLKRCKGAIVHSLSEAANFKGCNIVEGFVDITMQMGIGGNVNIVKLLEEYFKDIREVNYYVKVSFTPSLVSLTMFRSLRVIRGEKLWNENSFINAAHNFLFTSLVESSFRYSFTVFENSHLSQLWNLTDNGQLEILNGSVQFQNNPFLCVKIIETFVDGLKWHGNVSMHDVSRISNGNKAVCKHFSVYRSKMKNYDQFYFLS</sequence>
<dbReference type="WBParaSite" id="nRc.2.0.1.t10225-RA">
    <property type="protein sequence ID" value="nRc.2.0.1.t10225-RA"/>
    <property type="gene ID" value="nRc.2.0.1.g10225"/>
</dbReference>
<dbReference type="EC" id="2.7.10.1" evidence="2"/>
<keyword evidence="4" id="KW-0808">Transferase</keyword>
<evidence type="ECO:0000256" key="11">
    <source>
        <dbReference type="ARBA" id="ARBA00023137"/>
    </source>
</evidence>
<keyword evidence="7" id="KW-0418">Kinase</keyword>
<dbReference type="OMA" id="RECIACR"/>
<accession>A0A915I7U1</accession>
<dbReference type="SMART" id="SM00261">
    <property type="entry name" value="FU"/>
    <property type="match status" value="1"/>
</dbReference>
<dbReference type="Pfam" id="PF00757">
    <property type="entry name" value="Furin-like"/>
    <property type="match status" value="1"/>
</dbReference>
<evidence type="ECO:0000259" key="15">
    <source>
        <dbReference type="Pfam" id="PF00757"/>
    </source>
</evidence>
<evidence type="ECO:0000256" key="2">
    <source>
        <dbReference type="ARBA" id="ARBA00011902"/>
    </source>
</evidence>
<evidence type="ECO:0000259" key="16">
    <source>
        <dbReference type="Pfam" id="PF01030"/>
    </source>
</evidence>
<dbReference type="InterPro" id="IPR006212">
    <property type="entry name" value="Furin_repeat"/>
</dbReference>
<dbReference type="InterPro" id="IPR006211">
    <property type="entry name" value="Furin-like_Cys-rich_dom"/>
</dbReference>
<keyword evidence="17" id="KW-1185">Reference proteome</keyword>
<dbReference type="InterPro" id="IPR009030">
    <property type="entry name" value="Growth_fac_rcpt_cys_sf"/>
</dbReference>
<dbReference type="InterPro" id="IPR036941">
    <property type="entry name" value="Rcpt_L-dom_sf"/>
</dbReference>
<evidence type="ECO:0000256" key="4">
    <source>
        <dbReference type="ARBA" id="ARBA00022679"/>
    </source>
</evidence>
<evidence type="ECO:0000256" key="10">
    <source>
        <dbReference type="ARBA" id="ARBA00023136"/>
    </source>
</evidence>
<evidence type="ECO:0000313" key="17">
    <source>
        <dbReference type="Proteomes" id="UP000887565"/>
    </source>
</evidence>
<evidence type="ECO:0000256" key="7">
    <source>
        <dbReference type="ARBA" id="ARBA00022777"/>
    </source>
</evidence>
<keyword evidence="6" id="KW-0547">Nucleotide-binding</keyword>
<comment type="catalytic activity">
    <reaction evidence="14">
        <text>L-tyrosyl-[protein] + ATP = O-phospho-L-tyrosyl-[protein] + ADP + H(+)</text>
        <dbReference type="Rhea" id="RHEA:10596"/>
        <dbReference type="Rhea" id="RHEA-COMP:10136"/>
        <dbReference type="Rhea" id="RHEA-COMP:20101"/>
        <dbReference type="ChEBI" id="CHEBI:15378"/>
        <dbReference type="ChEBI" id="CHEBI:30616"/>
        <dbReference type="ChEBI" id="CHEBI:46858"/>
        <dbReference type="ChEBI" id="CHEBI:61978"/>
        <dbReference type="ChEBI" id="CHEBI:456216"/>
        <dbReference type="EC" id="2.7.10.1"/>
    </reaction>
</comment>
<dbReference type="SUPFAM" id="SSF52058">
    <property type="entry name" value="L domain-like"/>
    <property type="match status" value="1"/>
</dbReference>
<evidence type="ECO:0000256" key="1">
    <source>
        <dbReference type="ARBA" id="ARBA00004479"/>
    </source>
</evidence>
<dbReference type="SUPFAM" id="SSF57184">
    <property type="entry name" value="Growth factor receptor domain"/>
    <property type="match status" value="1"/>
</dbReference>
<dbReference type="CDD" id="cd00064">
    <property type="entry name" value="FU"/>
    <property type="match status" value="1"/>
</dbReference>
<dbReference type="AlphaFoldDB" id="A0A915I7U1"/>
<dbReference type="Gene3D" id="3.80.20.20">
    <property type="entry name" value="Receptor L-domain"/>
    <property type="match status" value="2"/>
</dbReference>
<feature type="domain" description="Furin-like cysteine-rich" evidence="15">
    <location>
        <begin position="26"/>
        <end position="189"/>
    </location>
</feature>
<proteinExistence type="predicted"/>
<evidence type="ECO:0000256" key="13">
    <source>
        <dbReference type="ARBA" id="ARBA00023180"/>
    </source>
</evidence>
<comment type="subcellular location">
    <subcellularLocation>
        <location evidence="1">Membrane</location>
        <topology evidence="1">Single-pass type I membrane protein</topology>
    </subcellularLocation>
</comment>
<dbReference type="GO" id="GO:0005524">
    <property type="term" value="F:ATP binding"/>
    <property type="evidence" value="ECO:0007669"/>
    <property type="project" value="UniProtKB-KW"/>
</dbReference>
<evidence type="ECO:0000256" key="9">
    <source>
        <dbReference type="ARBA" id="ARBA00022989"/>
    </source>
</evidence>
<keyword evidence="11" id="KW-0829">Tyrosine-protein kinase</keyword>
<evidence type="ECO:0000256" key="5">
    <source>
        <dbReference type="ARBA" id="ARBA00022692"/>
    </source>
</evidence>
<keyword evidence="12" id="KW-0675">Receptor</keyword>
<dbReference type="InterPro" id="IPR000494">
    <property type="entry name" value="Rcpt_L-dom"/>
</dbReference>
<keyword evidence="8" id="KW-0067">ATP-binding</keyword>
<dbReference type="GO" id="GO:0016020">
    <property type="term" value="C:membrane"/>
    <property type="evidence" value="ECO:0007669"/>
    <property type="project" value="UniProtKB-SubCell"/>
</dbReference>
<evidence type="ECO:0000256" key="6">
    <source>
        <dbReference type="ARBA" id="ARBA00022741"/>
    </source>
</evidence>
<keyword evidence="5" id="KW-0812">Transmembrane</keyword>
<dbReference type="Pfam" id="PF01030">
    <property type="entry name" value="Recep_L_domain"/>
    <property type="match status" value="1"/>
</dbReference>
<evidence type="ECO:0000256" key="12">
    <source>
        <dbReference type="ARBA" id="ARBA00023170"/>
    </source>
</evidence>
<reference evidence="18" key="1">
    <citation type="submission" date="2022-11" db="UniProtKB">
        <authorList>
            <consortium name="WormBaseParasite"/>
        </authorList>
    </citation>
    <scope>IDENTIFICATION</scope>
</reference>
<evidence type="ECO:0000256" key="8">
    <source>
        <dbReference type="ARBA" id="ARBA00022840"/>
    </source>
</evidence>
<evidence type="ECO:0000313" key="18">
    <source>
        <dbReference type="WBParaSite" id="nRc.2.0.1.t10225-RA"/>
    </source>
</evidence>
<dbReference type="Proteomes" id="UP000887565">
    <property type="component" value="Unplaced"/>
</dbReference>
<keyword evidence="3" id="KW-0597">Phosphoprotein</keyword>
<evidence type="ECO:0000256" key="3">
    <source>
        <dbReference type="ARBA" id="ARBA00022553"/>
    </source>
</evidence>
<feature type="domain" description="Receptor L-domain" evidence="16">
    <location>
        <begin position="204"/>
        <end position="281"/>
    </location>
</feature>
<keyword evidence="13" id="KW-0325">Glycoprotein</keyword>
<keyword evidence="9" id="KW-1133">Transmembrane helix</keyword>
<dbReference type="Gene3D" id="2.10.220.10">
    <property type="entry name" value="Hormone Receptor, Insulin-like Growth Factor Receptor 1, Chain A, domain 2"/>
    <property type="match status" value="1"/>
</dbReference>
<keyword evidence="10" id="KW-0472">Membrane</keyword>
<protein>
    <recommendedName>
        <fullName evidence="2">receptor protein-tyrosine kinase</fullName>
        <ecNumber evidence="2">2.7.10.1</ecNumber>
    </recommendedName>
</protein>
<name>A0A915I7U1_ROMCU</name>
<evidence type="ECO:0000256" key="14">
    <source>
        <dbReference type="ARBA" id="ARBA00051243"/>
    </source>
</evidence>
<organism evidence="17 18">
    <name type="scientific">Romanomermis culicivorax</name>
    <name type="common">Nematode worm</name>
    <dbReference type="NCBI Taxonomy" id="13658"/>
    <lineage>
        <taxon>Eukaryota</taxon>
        <taxon>Metazoa</taxon>
        <taxon>Ecdysozoa</taxon>
        <taxon>Nematoda</taxon>
        <taxon>Enoplea</taxon>
        <taxon>Dorylaimia</taxon>
        <taxon>Mermithida</taxon>
        <taxon>Mermithoidea</taxon>
        <taxon>Mermithidae</taxon>
        <taxon>Romanomermis</taxon>
    </lineage>
</organism>